<keyword evidence="4 7" id="KW-1133">Transmembrane helix</keyword>
<gene>
    <name evidence="7 8" type="primary">ftsB</name>
    <name evidence="8" type="ORF">O0V09_14515</name>
</gene>
<evidence type="ECO:0000256" key="2">
    <source>
        <dbReference type="ARBA" id="ARBA00022618"/>
    </source>
</evidence>
<dbReference type="AlphaFoldDB" id="A0A9J6RQL3"/>
<comment type="subcellular location">
    <subcellularLocation>
        <location evidence="7">Cell inner membrane</location>
        <topology evidence="7">Single-pass type II membrane protein</topology>
    </subcellularLocation>
    <text evidence="7">Localizes to the division septum.</text>
</comment>
<evidence type="ECO:0000313" key="9">
    <source>
        <dbReference type="Proteomes" id="UP001069090"/>
    </source>
</evidence>
<name>A0A9J6RQL3_9GAMM</name>
<proteinExistence type="inferred from homology"/>
<keyword evidence="9" id="KW-1185">Reference proteome</keyword>
<comment type="similarity">
    <text evidence="7">Belongs to the FtsB family.</text>
</comment>
<feature type="topological domain" description="Periplasmic" evidence="7">
    <location>
        <begin position="22"/>
        <end position="97"/>
    </location>
</feature>
<evidence type="ECO:0000256" key="3">
    <source>
        <dbReference type="ARBA" id="ARBA00022692"/>
    </source>
</evidence>
<comment type="caution">
    <text evidence="8">The sequence shown here is derived from an EMBL/GenBank/DDBJ whole genome shotgun (WGS) entry which is preliminary data.</text>
</comment>
<dbReference type="PANTHER" id="PTHR37485">
    <property type="entry name" value="CELL DIVISION PROTEIN FTSB"/>
    <property type="match status" value="1"/>
</dbReference>
<reference evidence="8 9" key="1">
    <citation type="submission" date="2022-12" db="EMBL/GenBank/DDBJ databases">
        <title>Dasania phycosphaerae sp. nov., isolated from particulate material of the south coast of Korea.</title>
        <authorList>
            <person name="Jiang Y."/>
        </authorList>
    </citation>
    <scope>NUCLEOTIDE SEQUENCE [LARGE SCALE GENOMIC DNA]</scope>
    <source>
        <strain evidence="8 9">GY-19</strain>
    </source>
</reference>
<dbReference type="GO" id="GO:0030428">
    <property type="term" value="C:cell septum"/>
    <property type="evidence" value="ECO:0007669"/>
    <property type="project" value="TreeGrafter"/>
</dbReference>
<evidence type="ECO:0000313" key="8">
    <source>
        <dbReference type="EMBL" id="MCZ0866423.1"/>
    </source>
</evidence>
<comment type="subunit">
    <text evidence="7">Part of a complex composed of FtsB, FtsL and FtsQ.</text>
</comment>
<feature type="topological domain" description="Cytoplasmic" evidence="7">
    <location>
        <begin position="1"/>
        <end position="3"/>
    </location>
</feature>
<keyword evidence="6 7" id="KW-0131">Cell cycle</keyword>
<dbReference type="HAMAP" id="MF_00599">
    <property type="entry name" value="FtsB"/>
    <property type="match status" value="1"/>
</dbReference>
<evidence type="ECO:0000256" key="6">
    <source>
        <dbReference type="ARBA" id="ARBA00023306"/>
    </source>
</evidence>
<accession>A0A9J6RQL3</accession>
<dbReference type="InterPro" id="IPR007060">
    <property type="entry name" value="FtsL/DivIC"/>
</dbReference>
<evidence type="ECO:0000256" key="1">
    <source>
        <dbReference type="ARBA" id="ARBA00022475"/>
    </source>
</evidence>
<dbReference type="GO" id="GO:0043093">
    <property type="term" value="P:FtsZ-dependent cytokinesis"/>
    <property type="evidence" value="ECO:0007669"/>
    <property type="project" value="UniProtKB-UniRule"/>
</dbReference>
<dbReference type="InterPro" id="IPR023081">
    <property type="entry name" value="Cell_div_FtsB"/>
</dbReference>
<dbReference type="GO" id="GO:0032153">
    <property type="term" value="C:cell division site"/>
    <property type="evidence" value="ECO:0007669"/>
    <property type="project" value="UniProtKB-UniRule"/>
</dbReference>
<dbReference type="Proteomes" id="UP001069090">
    <property type="component" value="Unassembled WGS sequence"/>
</dbReference>
<keyword evidence="7" id="KW-0175">Coiled coil</keyword>
<dbReference type="GO" id="GO:0005886">
    <property type="term" value="C:plasma membrane"/>
    <property type="evidence" value="ECO:0007669"/>
    <property type="project" value="UniProtKB-SubCell"/>
</dbReference>
<comment type="function">
    <text evidence="7">Essential cell division protein. May link together the upstream cell division proteins, which are predominantly cytoplasmic, with the downstream cell division proteins, which are predominantly periplasmic.</text>
</comment>
<dbReference type="EMBL" id="JAPTGG010000012">
    <property type="protein sequence ID" value="MCZ0866423.1"/>
    <property type="molecule type" value="Genomic_DNA"/>
</dbReference>
<dbReference type="NCBIfam" id="NF002058">
    <property type="entry name" value="PRK00888.1"/>
    <property type="match status" value="1"/>
</dbReference>
<sequence length="97" mass="11337">MRWLLPLLIVAFIGLQYRLWIGEGSWANIVSLERKLLEQKTVTHNLEQRNAELEREVYSLKNGYEAIEERARAELGMIKEGETFYLLLNDKKSSSQP</sequence>
<evidence type="ECO:0000256" key="4">
    <source>
        <dbReference type="ARBA" id="ARBA00022989"/>
    </source>
</evidence>
<evidence type="ECO:0000256" key="5">
    <source>
        <dbReference type="ARBA" id="ARBA00023136"/>
    </source>
</evidence>
<keyword evidence="2 7" id="KW-0132">Cell division</keyword>
<protein>
    <recommendedName>
        <fullName evidence="7">Cell division protein FtsB</fullName>
    </recommendedName>
</protein>
<evidence type="ECO:0000256" key="7">
    <source>
        <dbReference type="HAMAP-Rule" id="MF_00599"/>
    </source>
</evidence>
<dbReference type="Pfam" id="PF04977">
    <property type="entry name" value="DivIC"/>
    <property type="match status" value="1"/>
</dbReference>
<keyword evidence="7" id="KW-0997">Cell inner membrane</keyword>
<keyword evidence="3 7" id="KW-0812">Transmembrane</keyword>
<feature type="coiled-coil region" evidence="7">
    <location>
        <begin position="36"/>
        <end position="70"/>
    </location>
</feature>
<organism evidence="8 9">
    <name type="scientific">Dasania phycosphaerae</name>
    <dbReference type="NCBI Taxonomy" id="2950436"/>
    <lineage>
        <taxon>Bacteria</taxon>
        <taxon>Pseudomonadati</taxon>
        <taxon>Pseudomonadota</taxon>
        <taxon>Gammaproteobacteria</taxon>
        <taxon>Cellvibrionales</taxon>
        <taxon>Spongiibacteraceae</taxon>
        <taxon>Dasania</taxon>
    </lineage>
</organism>
<dbReference type="RefSeq" id="WP_258332585.1">
    <property type="nucleotide sequence ID" value="NZ_JAPTGG010000012.1"/>
</dbReference>
<keyword evidence="1 7" id="KW-1003">Cell membrane</keyword>
<keyword evidence="5 7" id="KW-0472">Membrane</keyword>
<dbReference type="PANTHER" id="PTHR37485:SF1">
    <property type="entry name" value="CELL DIVISION PROTEIN FTSB"/>
    <property type="match status" value="1"/>
</dbReference>